<keyword evidence="3" id="KW-0805">Transcription regulation</keyword>
<feature type="compositionally biased region" description="Polar residues" evidence="6">
    <location>
        <begin position="280"/>
        <end position="291"/>
    </location>
</feature>
<reference evidence="7 8" key="1">
    <citation type="journal article" date="2019" name="Fungal Biol. Biotechnol.">
        <title>Draft genome sequence of fastidious pathogen Ceratobasidium theobromae, which causes vascular-streak dieback in Theobroma cacao.</title>
        <authorList>
            <person name="Ali S.S."/>
            <person name="Asman A."/>
            <person name="Shao J."/>
            <person name="Firmansyah A.P."/>
            <person name="Susilo A.W."/>
            <person name="Rosmana A."/>
            <person name="McMahon P."/>
            <person name="Junaid M."/>
            <person name="Guest D."/>
            <person name="Kheng T.Y."/>
            <person name="Meinhardt L.W."/>
            <person name="Bailey B.A."/>
        </authorList>
    </citation>
    <scope>NUCLEOTIDE SEQUENCE [LARGE SCALE GENOMIC DNA]</scope>
    <source>
        <strain evidence="7 8">CT2</strain>
    </source>
</reference>
<evidence type="ECO:0000313" key="8">
    <source>
        <dbReference type="Proteomes" id="UP000383932"/>
    </source>
</evidence>
<feature type="region of interest" description="Disordered" evidence="6">
    <location>
        <begin position="312"/>
        <end position="350"/>
    </location>
</feature>
<comment type="subcellular location">
    <subcellularLocation>
        <location evidence="1">Nucleus</location>
    </subcellularLocation>
</comment>
<feature type="compositionally biased region" description="Acidic residues" evidence="6">
    <location>
        <begin position="414"/>
        <end position="426"/>
    </location>
</feature>
<evidence type="ECO:0000256" key="4">
    <source>
        <dbReference type="ARBA" id="ARBA00023163"/>
    </source>
</evidence>
<evidence type="ECO:0000256" key="2">
    <source>
        <dbReference type="ARBA" id="ARBA00010239"/>
    </source>
</evidence>
<comment type="similarity">
    <text evidence="2">Belongs to the SNF5 family.</text>
</comment>
<comment type="caution">
    <text evidence="7">The sequence shown here is derived from an EMBL/GenBank/DDBJ whole genome shotgun (WGS) entry which is preliminary data.</text>
</comment>
<evidence type="ECO:0000256" key="1">
    <source>
        <dbReference type="ARBA" id="ARBA00004123"/>
    </source>
</evidence>
<dbReference type="Pfam" id="PF04855">
    <property type="entry name" value="SNF5"/>
    <property type="match status" value="1"/>
</dbReference>
<proteinExistence type="inferred from homology"/>
<dbReference type="AlphaFoldDB" id="A0A5N5QPJ5"/>
<gene>
    <name evidence="7" type="ORF">CTheo_2873</name>
</gene>
<evidence type="ECO:0000256" key="5">
    <source>
        <dbReference type="ARBA" id="ARBA00023242"/>
    </source>
</evidence>
<accession>A0A5N5QPJ5</accession>
<evidence type="ECO:0000256" key="3">
    <source>
        <dbReference type="ARBA" id="ARBA00023015"/>
    </source>
</evidence>
<organism evidence="7 8">
    <name type="scientific">Ceratobasidium theobromae</name>
    <dbReference type="NCBI Taxonomy" id="1582974"/>
    <lineage>
        <taxon>Eukaryota</taxon>
        <taxon>Fungi</taxon>
        <taxon>Dikarya</taxon>
        <taxon>Basidiomycota</taxon>
        <taxon>Agaricomycotina</taxon>
        <taxon>Agaricomycetes</taxon>
        <taxon>Cantharellales</taxon>
        <taxon>Ceratobasidiaceae</taxon>
        <taxon>Ceratobasidium</taxon>
    </lineage>
</organism>
<evidence type="ECO:0000256" key="6">
    <source>
        <dbReference type="SAM" id="MobiDB-lite"/>
    </source>
</evidence>
<feature type="region of interest" description="Disordered" evidence="6">
    <location>
        <begin position="113"/>
        <end position="135"/>
    </location>
</feature>
<name>A0A5N5QPJ5_9AGAM</name>
<feature type="region of interest" description="Disordered" evidence="6">
    <location>
        <begin position="257"/>
        <end position="291"/>
    </location>
</feature>
<sequence length="584" mass="63480">MECPLRSPDPDSLVAVLNAVLRTNSTMSSGLRQWNAPYVPPPAANSQAMYTAYPSRVRTGSTLLMQPIGLAPVPPNHNPTQPAPALAHASSFGPARRTRGGVVNYAELEDDEDDTIDVEGESSGPTLAAPTISGSSRGVGELDRNYLGAIPPTKFIRPVGASRIHQDSEARLAEAASKRAVYVPIRLELNTESHQIRDSFLWNVNETLITPTTFAHQLCHDLAIPPAQHADLIAAAILAQCEEHRWIANVRVRPRRKRKDVLVDQNGSMQAVLPDPNEPQGPSSSSVETTQQILPNLRDPRIEALRAELQGSSLASGQSTPGTGTGTGIATASGGTSAPSPASDGHVTPAPIAVNIDDELDLMNLNDQKTQVDTREKQELSVPAAATPTLQPQNKAAETGELNEHSDIGSDANSESDSESNSEAEEPDCRVIVNLDLQISTHHLHDHIEWDLASPLTPEHFARVLCADTGLAGEAVPLVACALREALLKHTKDALEAGLIGPGAYDGRPDILGTSVRKEPGSETLRSVFREWQEAEEYFPRLELLSAEELERRAMERERAIRRMRRETQRWGQANVSRKRFRER</sequence>
<keyword evidence="8" id="KW-1185">Reference proteome</keyword>
<dbReference type="PANTHER" id="PTHR10019">
    <property type="entry name" value="SNF5"/>
    <property type="match status" value="1"/>
</dbReference>
<feature type="compositionally biased region" description="Low complexity" evidence="6">
    <location>
        <begin position="315"/>
        <end position="343"/>
    </location>
</feature>
<keyword evidence="4" id="KW-0804">Transcription</keyword>
<keyword evidence="5" id="KW-0539">Nucleus</keyword>
<evidence type="ECO:0000313" key="7">
    <source>
        <dbReference type="EMBL" id="KAB5593690.1"/>
    </source>
</evidence>
<dbReference type="GO" id="GO:0006338">
    <property type="term" value="P:chromatin remodeling"/>
    <property type="evidence" value="ECO:0007669"/>
    <property type="project" value="InterPro"/>
</dbReference>
<feature type="region of interest" description="Disordered" evidence="6">
    <location>
        <begin position="371"/>
        <end position="427"/>
    </location>
</feature>
<protein>
    <submittedName>
        <fullName evidence="7">Uncharacterized protein</fullName>
    </submittedName>
</protein>
<dbReference type="Proteomes" id="UP000383932">
    <property type="component" value="Unassembled WGS sequence"/>
</dbReference>
<dbReference type="OrthoDB" id="10258327at2759"/>
<dbReference type="InterPro" id="IPR006939">
    <property type="entry name" value="SNF5"/>
</dbReference>
<dbReference type="GO" id="GO:0000228">
    <property type="term" value="C:nuclear chromosome"/>
    <property type="evidence" value="ECO:0007669"/>
    <property type="project" value="InterPro"/>
</dbReference>
<dbReference type="EMBL" id="SSOP01000032">
    <property type="protein sequence ID" value="KAB5593690.1"/>
    <property type="molecule type" value="Genomic_DNA"/>
</dbReference>